<dbReference type="Pfam" id="PF17770">
    <property type="entry name" value="RNase_J_C"/>
    <property type="match status" value="1"/>
</dbReference>
<dbReference type="AlphaFoldDB" id="X1LC77"/>
<feature type="non-terminal residue" evidence="2">
    <location>
        <position position="1"/>
    </location>
</feature>
<accession>X1LC77</accession>
<evidence type="ECO:0000313" key="2">
    <source>
        <dbReference type="EMBL" id="GAI00005.1"/>
    </source>
</evidence>
<name>X1LC77_9ZZZZ</name>
<gene>
    <name evidence="2" type="ORF">S06H3_07701</name>
</gene>
<dbReference type="Gene3D" id="3.10.20.580">
    <property type="match status" value="1"/>
</dbReference>
<sequence>AEWGFVYTKIRDILNRFYYEQTKRRPMILPVMVKV</sequence>
<organism evidence="2">
    <name type="scientific">marine sediment metagenome</name>
    <dbReference type="NCBI Taxonomy" id="412755"/>
    <lineage>
        <taxon>unclassified sequences</taxon>
        <taxon>metagenomes</taxon>
        <taxon>ecological metagenomes</taxon>
    </lineage>
</organism>
<proteinExistence type="predicted"/>
<dbReference type="InterPro" id="IPR041636">
    <property type="entry name" value="RNase_J_C"/>
</dbReference>
<dbReference type="EMBL" id="BARV01003152">
    <property type="protein sequence ID" value="GAI00005.1"/>
    <property type="molecule type" value="Genomic_DNA"/>
</dbReference>
<feature type="domain" description="Ribonuclease J C-terminal" evidence="1">
    <location>
        <begin position="2"/>
        <end position="35"/>
    </location>
</feature>
<comment type="caution">
    <text evidence="2">The sequence shown here is derived from an EMBL/GenBank/DDBJ whole genome shotgun (WGS) entry which is preliminary data.</text>
</comment>
<evidence type="ECO:0000259" key="1">
    <source>
        <dbReference type="Pfam" id="PF17770"/>
    </source>
</evidence>
<reference evidence="2" key="1">
    <citation type="journal article" date="2014" name="Front. Microbiol.">
        <title>High frequency of phylogenetically diverse reductive dehalogenase-homologous genes in deep subseafloor sedimentary metagenomes.</title>
        <authorList>
            <person name="Kawai M."/>
            <person name="Futagami T."/>
            <person name="Toyoda A."/>
            <person name="Takaki Y."/>
            <person name="Nishi S."/>
            <person name="Hori S."/>
            <person name="Arai W."/>
            <person name="Tsubouchi T."/>
            <person name="Morono Y."/>
            <person name="Uchiyama I."/>
            <person name="Ito T."/>
            <person name="Fujiyama A."/>
            <person name="Inagaki F."/>
            <person name="Takami H."/>
        </authorList>
    </citation>
    <scope>NUCLEOTIDE SEQUENCE</scope>
    <source>
        <strain evidence="2">Expedition CK06-06</strain>
    </source>
</reference>
<protein>
    <recommendedName>
        <fullName evidence="1">Ribonuclease J C-terminal domain-containing protein</fullName>
    </recommendedName>
</protein>